<feature type="compositionally biased region" description="Acidic residues" evidence="1">
    <location>
        <begin position="80"/>
        <end position="89"/>
    </location>
</feature>
<dbReference type="GeneID" id="91009913"/>
<keyword evidence="2" id="KW-0732">Signal</keyword>
<organism evidence="3 4">
    <name type="scientific">Halomonas elongata</name>
    <dbReference type="NCBI Taxonomy" id="2746"/>
    <lineage>
        <taxon>Bacteria</taxon>
        <taxon>Pseudomonadati</taxon>
        <taxon>Pseudomonadota</taxon>
        <taxon>Gammaproteobacteria</taxon>
        <taxon>Oceanospirillales</taxon>
        <taxon>Halomonadaceae</taxon>
        <taxon>Halomonas</taxon>
    </lineage>
</organism>
<evidence type="ECO:0000313" key="3">
    <source>
        <dbReference type="EMBL" id="OBX36370.1"/>
    </source>
</evidence>
<evidence type="ECO:0000256" key="1">
    <source>
        <dbReference type="SAM" id="MobiDB-lite"/>
    </source>
</evidence>
<proteinExistence type="predicted"/>
<sequence length="139" mass="16106">MKRTFFRVIPAMVLVAMPIVFSQPVLAAETVDSLCKTKAEHIQKQLRIAKEYGNEHRVRGLEKSLEGVRQHCSNERVIEDAEEDVSESMEEVRERQAELAEAQQEGDMDDIRKRSEKLEEAVMELKEHQNELESLQNKQ</sequence>
<dbReference type="OMA" id="LRGVDNC"/>
<evidence type="ECO:0008006" key="5">
    <source>
        <dbReference type="Google" id="ProtNLM"/>
    </source>
</evidence>
<comment type="caution">
    <text evidence="3">The sequence shown here is derived from an EMBL/GenBank/DDBJ whole genome shotgun (WGS) entry which is preliminary data.</text>
</comment>
<accession>A0A1B8P2B8</accession>
<dbReference type="EMBL" id="MAJD01000001">
    <property type="protein sequence ID" value="OBX36370.1"/>
    <property type="molecule type" value="Genomic_DNA"/>
</dbReference>
<evidence type="ECO:0000313" key="4">
    <source>
        <dbReference type="Proteomes" id="UP000092504"/>
    </source>
</evidence>
<dbReference type="RefSeq" id="WP_013332350.1">
    <property type="nucleotide sequence ID" value="NZ_CP087224.1"/>
</dbReference>
<dbReference type="PATRIC" id="fig|2746.7.peg.734"/>
<feature type="signal peptide" evidence="2">
    <location>
        <begin position="1"/>
        <end position="27"/>
    </location>
</feature>
<evidence type="ECO:0000256" key="2">
    <source>
        <dbReference type="SAM" id="SignalP"/>
    </source>
</evidence>
<reference evidence="3 4" key="1">
    <citation type="submission" date="2016-06" db="EMBL/GenBank/DDBJ databases">
        <title>Genome sequence of halotolerant plant growth promoting strain of Halomonas elongata HEK1 isolated from salterns of Rann of Kutch, Gujarat, India.</title>
        <authorList>
            <person name="Gaba S."/>
            <person name="Singh R.N."/>
            <person name="Abrol S."/>
            <person name="Kaushik R."/>
            <person name="Saxena A.K."/>
        </authorList>
    </citation>
    <scope>NUCLEOTIDE SEQUENCE [LARGE SCALE GENOMIC DNA]</scope>
    <source>
        <strain evidence="3 4">HEK1</strain>
    </source>
</reference>
<feature type="region of interest" description="Disordered" evidence="1">
    <location>
        <begin position="74"/>
        <end position="110"/>
    </location>
</feature>
<dbReference type="Proteomes" id="UP000092504">
    <property type="component" value="Unassembled WGS sequence"/>
</dbReference>
<name>A0A1B8P2B8_HALEL</name>
<protein>
    <recommendedName>
        <fullName evidence="5">DUF1090 domain-containing protein</fullName>
    </recommendedName>
</protein>
<dbReference type="InterPro" id="IPR009468">
    <property type="entry name" value="DUF1090"/>
</dbReference>
<feature type="chain" id="PRO_5008611297" description="DUF1090 domain-containing protein" evidence="2">
    <location>
        <begin position="28"/>
        <end position="139"/>
    </location>
</feature>
<dbReference type="Pfam" id="PF06476">
    <property type="entry name" value="DUF1090"/>
    <property type="match status" value="1"/>
</dbReference>
<dbReference type="AlphaFoldDB" id="A0A1B8P2B8"/>
<gene>
    <name evidence="3" type="ORF">A8U91_00712</name>
</gene>